<organism evidence="1 2">
    <name type="scientific">Elysia crispata</name>
    <name type="common">lettuce slug</name>
    <dbReference type="NCBI Taxonomy" id="231223"/>
    <lineage>
        <taxon>Eukaryota</taxon>
        <taxon>Metazoa</taxon>
        <taxon>Spiralia</taxon>
        <taxon>Lophotrochozoa</taxon>
        <taxon>Mollusca</taxon>
        <taxon>Gastropoda</taxon>
        <taxon>Heterobranchia</taxon>
        <taxon>Euthyneura</taxon>
        <taxon>Panpulmonata</taxon>
        <taxon>Sacoglossa</taxon>
        <taxon>Placobranchoidea</taxon>
        <taxon>Plakobranchidae</taxon>
        <taxon>Elysia</taxon>
    </lineage>
</organism>
<dbReference type="Proteomes" id="UP001283361">
    <property type="component" value="Unassembled WGS sequence"/>
</dbReference>
<evidence type="ECO:0000313" key="2">
    <source>
        <dbReference type="Proteomes" id="UP001283361"/>
    </source>
</evidence>
<sequence length="130" mass="14375">MRGLAGLGRRLGVVLGYCAPKPRVNMRANSSGAVWCGAAYVSSAPQKYCIPVCSVCGRAVGWTADQEVETGTSIRLHNRVIQVISYYPTNQFRWGFHTGGDQFLPVILAAALPYRPSGVFDREERVWKKR</sequence>
<protein>
    <submittedName>
        <fullName evidence="1">Uncharacterized protein</fullName>
    </submittedName>
</protein>
<dbReference type="AlphaFoldDB" id="A0AAE1DYP5"/>
<proteinExistence type="predicted"/>
<comment type="caution">
    <text evidence="1">The sequence shown here is derived from an EMBL/GenBank/DDBJ whole genome shotgun (WGS) entry which is preliminary data.</text>
</comment>
<gene>
    <name evidence="1" type="ORF">RRG08_016359</name>
</gene>
<name>A0AAE1DYP5_9GAST</name>
<dbReference type="EMBL" id="JAWDGP010001965">
    <property type="protein sequence ID" value="KAK3786448.1"/>
    <property type="molecule type" value="Genomic_DNA"/>
</dbReference>
<accession>A0AAE1DYP5</accession>
<keyword evidence="2" id="KW-1185">Reference proteome</keyword>
<reference evidence="1" key="1">
    <citation type="journal article" date="2023" name="G3 (Bethesda)">
        <title>A reference genome for the long-term kleptoplast-retaining sea slug Elysia crispata morphotype clarki.</title>
        <authorList>
            <person name="Eastman K.E."/>
            <person name="Pendleton A.L."/>
            <person name="Shaikh M.A."/>
            <person name="Suttiyut T."/>
            <person name="Ogas R."/>
            <person name="Tomko P."/>
            <person name="Gavelis G."/>
            <person name="Widhalm J.R."/>
            <person name="Wisecaver J.H."/>
        </authorList>
    </citation>
    <scope>NUCLEOTIDE SEQUENCE</scope>
    <source>
        <strain evidence="1">ECLA1</strain>
    </source>
</reference>
<evidence type="ECO:0000313" key="1">
    <source>
        <dbReference type="EMBL" id="KAK3786448.1"/>
    </source>
</evidence>